<reference evidence="4 5" key="1">
    <citation type="submission" date="2020-08" db="EMBL/GenBank/DDBJ databases">
        <title>The Agave Microbiome: Exploring the role of microbial communities in plant adaptations to desert environments.</title>
        <authorList>
            <person name="Partida-Martinez L.P."/>
        </authorList>
    </citation>
    <scope>NUCLEOTIDE SEQUENCE [LARGE SCALE GENOMIC DNA]</scope>
    <source>
        <strain evidence="4 5">AS2.23</strain>
    </source>
</reference>
<dbReference type="PANTHER" id="PTHR43818">
    <property type="entry name" value="BCDNA.GH03377"/>
    <property type="match status" value="1"/>
</dbReference>
<gene>
    <name evidence="4" type="ORF">FHR75_003222</name>
</gene>
<dbReference type="Gene3D" id="3.40.50.720">
    <property type="entry name" value="NAD(P)-binding Rossmann-like Domain"/>
    <property type="match status" value="1"/>
</dbReference>
<dbReference type="Gene3D" id="3.30.360.10">
    <property type="entry name" value="Dihydrodipicolinate Reductase, domain 2"/>
    <property type="match status" value="1"/>
</dbReference>
<dbReference type="SUPFAM" id="SSF51735">
    <property type="entry name" value="NAD(P)-binding Rossmann-fold domains"/>
    <property type="match status" value="1"/>
</dbReference>
<sequence length="406" mass="42048">MSATSPTRPTGVAVIGAGMAGRAHIAGYRAASTLAGGPYGEGLPPVRLVAVADAHEPFATAAAQRYGYERAETSWQAIAEADDVDAVSVVVANHLHREIVEGLLAAGKHVLCEKPLAPSVIDAEAMVAAAARHPDQVAAVGFTFRRSPAINGLREQVLNGHLGAVRHFNGHYWCDYAANPNAPISWRYKGGPGSGALADIGSHLVDLGEFFCGPLESVRGTVFSQVTARRPKPVGVVVGHAMSEVGSEFEDVENEDLVTFTASFAGGATGTFSVSRIAHGLPNGLGLEIFTENGAGAFDLNRTGEFTIADSTAPGAIGGYRQVLVGPAHPYVAGGLPMDFPSVGHGQNDFFTFQCRAFLNEIAGGVGTPVGGLPVVPPLAHGLHNLRVLEAVTRAADGKGELVPVD</sequence>
<evidence type="ECO:0000259" key="2">
    <source>
        <dbReference type="Pfam" id="PF01408"/>
    </source>
</evidence>
<feature type="domain" description="Gfo/Idh/MocA-like oxidoreductase N-terminal" evidence="2">
    <location>
        <begin position="12"/>
        <end position="137"/>
    </location>
</feature>
<dbReference type="InterPro" id="IPR055170">
    <property type="entry name" value="GFO_IDH_MocA-like_dom"/>
</dbReference>
<evidence type="ECO:0000259" key="3">
    <source>
        <dbReference type="Pfam" id="PF22725"/>
    </source>
</evidence>
<protein>
    <submittedName>
        <fullName evidence="4">Putative dehydrogenase</fullName>
    </submittedName>
</protein>
<comment type="caution">
    <text evidence="4">The sequence shown here is derived from an EMBL/GenBank/DDBJ whole genome shotgun (WGS) entry which is preliminary data.</text>
</comment>
<dbReference type="RefSeq" id="WP_183392199.1">
    <property type="nucleotide sequence ID" value="NZ_JACHVY010000003.1"/>
</dbReference>
<dbReference type="Proteomes" id="UP000533269">
    <property type="component" value="Unassembled WGS sequence"/>
</dbReference>
<feature type="domain" description="GFO/IDH/MocA-like oxidoreductase" evidence="3">
    <location>
        <begin position="153"/>
        <end position="294"/>
    </location>
</feature>
<accession>A0A7W4TNW4</accession>
<dbReference type="Pfam" id="PF01408">
    <property type="entry name" value="GFO_IDH_MocA"/>
    <property type="match status" value="1"/>
</dbReference>
<dbReference type="AlphaFoldDB" id="A0A7W4TNW4"/>
<evidence type="ECO:0000313" key="5">
    <source>
        <dbReference type="Proteomes" id="UP000533269"/>
    </source>
</evidence>
<dbReference type="InterPro" id="IPR000683">
    <property type="entry name" value="Gfo/Idh/MocA-like_OxRdtase_N"/>
</dbReference>
<dbReference type="GO" id="GO:0016491">
    <property type="term" value="F:oxidoreductase activity"/>
    <property type="evidence" value="ECO:0007669"/>
    <property type="project" value="UniProtKB-KW"/>
</dbReference>
<evidence type="ECO:0000256" key="1">
    <source>
        <dbReference type="ARBA" id="ARBA00023002"/>
    </source>
</evidence>
<reference evidence="4 5" key="2">
    <citation type="submission" date="2020-08" db="EMBL/GenBank/DDBJ databases">
        <authorList>
            <person name="Partida-Martinez L."/>
            <person name="Huntemann M."/>
            <person name="Clum A."/>
            <person name="Wang J."/>
            <person name="Palaniappan K."/>
            <person name="Ritter S."/>
            <person name="Chen I.-M."/>
            <person name="Stamatis D."/>
            <person name="Reddy T."/>
            <person name="O'Malley R."/>
            <person name="Daum C."/>
            <person name="Shapiro N."/>
            <person name="Ivanova N."/>
            <person name="Kyrpides N."/>
            <person name="Woyke T."/>
        </authorList>
    </citation>
    <scope>NUCLEOTIDE SEQUENCE [LARGE SCALE GENOMIC DNA]</scope>
    <source>
        <strain evidence="4 5">AS2.23</strain>
    </source>
</reference>
<dbReference type="SUPFAM" id="SSF55347">
    <property type="entry name" value="Glyceraldehyde-3-phosphate dehydrogenase-like, C-terminal domain"/>
    <property type="match status" value="1"/>
</dbReference>
<dbReference type="Pfam" id="PF22725">
    <property type="entry name" value="GFO_IDH_MocA_C3"/>
    <property type="match status" value="1"/>
</dbReference>
<dbReference type="PANTHER" id="PTHR43818:SF11">
    <property type="entry name" value="BCDNA.GH03377"/>
    <property type="match status" value="1"/>
</dbReference>
<dbReference type="InterPro" id="IPR050463">
    <property type="entry name" value="Gfo/Idh/MocA_oxidrdct_glycsds"/>
</dbReference>
<proteinExistence type="predicted"/>
<evidence type="ECO:0000313" key="4">
    <source>
        <dbReference type="EMBL" id="MBB2902391.1"/>
    </source>
</evidence>
<dbReference type="InterPro" id="IPR036291">
    <property type="entry name" value="NAD(P)-bd_dom_sf"/>
</dbReference>
<keyword evidence="1" id="KW-0560">Oxidoreductase</keyword>
<dbReference type="EMBL" id="JACHVY010000003">
    <property type="protein sequence ID" value="MBB2902391.1"/>
    <property type="molecule type" value="Genomic_DNA"/>
</dbReference>
<name>A0A7W4TNW4_KINRA</name>
<organism evidence="4 5">
    <name type="scientific">Kineococcus radiotolerans</name>
    <dbReference type="NCBI Taxonomy" id="131568"/>
    <lineage>
        <taxon>Bacteria</taxon>
        <taxon>Bacillati</taxon>
        <taxon>Actinomycetota</taxon>
        <taxon>Actinomycetes</taxon>
        <taxon>Kineosporiales</taxon>
        <taxon>Kineosporiaceae</taxon>
        <taxon>Kineococcus</taxon>
    </lineage>
</organism>
<dbReference type="GO" id="GO:0000166">
    <property type="term" value="F:nucleotide binding"/>
    <property type="evidence" value="ECO:0007669"/>
    <property type="project" value="InterPro"/>
</dbReference>